<evidence type="ECO:0000313" key="22">
    <source>
        <dbReference type="Proteomes" id="UP000488956"/>
    </source>
</evidence>
<dbReference type="EMBL" id="QXFZ01005557">
    <property type="protein sequence ID" value="KAE9060617.1"/>
    <property type="molecule type" value="Genomic_DNA"/>
</dbReference>
<feature type="signal peptide" evidence="2">
    <location>
        <begin position="1"/>
        <end position="17"/>
    </location>
</feature>
<evidence type="ECO:0000313" key="17">
    <source>
        <dbReference type="Proteomes" id="UP000440732"/>
    </source>
</evidence>
<evidence type="ECO:0000313" key="9">
    <source>
        <dbReference type="EMBL" id="KAE9163630.1"/>
    </source>
</evidence>
<protein>
    <recommendedName>
        <fullName evidence="23">Secreted protein</fullName>
    </recommendedName>
</protein>
<evidence type="ECO:0000313" key="12">
    <source>
        <dbReference type="EMBL" id="KAE9270640.1"/>
    </source>
</evidence>
<evidence type="ECO:0000313" key="19">
    <source>
        <dbReference type="Proteomes" id="UP000460718"/>
    </source>
</evidence>
<evidence type="ECO:0000313" key="14">
    <source>
        <dbReference type="Proteomes" id="UP000433483"/>
    </source>
</evidence>
<evidence type="ECO:0000313" key="18">
    <source>
        <dbReference type="Proteomes" id="UP000441208"/>
    </source>
</evidence>
<evidence type="ECO:0000313" key="11">
    <source>
        <dbReference type="EMBL" id="KAE9266031.1"/>
    </source>
</evidence>
<dbReference type="Proteomes" id="UP000440367">
    <property type="component" value="Unassembled WGS sequence"/>
</dbReference>
<evidence type="ECO:0000313" key="10">
    <source>
        <dbReference type="EMBL" id="KAE9166456.1"/>
    </source>
</evidence>
<dbReference type="AlphaFoldDB" id="A0A6A3GUG4"/>
<keyword evidence="14" id="KW-1185">Reference proteome</keyword>
<dbReference type="Proteomes" id="UP000441208">
    <property type="component" value="Unassembled WGS sequence"/>
</dbReference>
<dbReference type="Proteomes" id="UP000440732">
    <property type="component" value="Unassembled WGS sequence"/>
</dbReference>
<feature type="region of interest" description="Disordered" evidence="1">
    <location>
        <begin position="175"/>
        <end position="194"/>
    </location>
</feature>
<dbReference type="Proteomes" id="UP000488956">
    <property type="component" value="Unassembled WGS sequence"/>
</dbReference>
<dbReference type="Proteomes" id="UP000429523">
    <property type="component" value="Unassembled WGS sequence"/>
</dbReference>
<dbReference type="Proteomes" id="UP000476176">
    <property type="component" value="Unassembled WGS sequence"/>
</dbReference>
<evidence type="ECO:0000313" key="8">
    <source>
        <dbReference type="EMBL" id="KAE9162383.1"/>
    </source>
</evidence>
<keyword evidence="2" id="KW-0732">Signal</keyword>
<feature type="chain" id="PRO_5036379541" description="Secreted protein" evidence="2">
    <location>
        <begin position="18"/>
        <end position="194"/>
    </location>
</feature>
<evidence type="ECO:0000313" key="5">
    <source>
        <dbReference type="EMBL" id="KAE9059669.1"/>
    </source>
</evidence>
<dbReference type="EMBL" id="QXGF01005468">
    <property type="protein sequence ID" value="KAE8918645.1"/>
    <property type="molecule type" value="Genomic_DNA"/>
</dbReference>
<evidence type="ECO:0000313" key="7">
    <source>
        <dbReference type="EMBL" id="KAE9064665.1"/>
    </source>
</evidence>
<evidence type="ECO:0000313" key="16">
    <source>
        <dbReference type="Proteomes" id="UP000440367"/>
    </source>
</evidence>
<dbReference type="Proteomes" id="UP000460718">
    <property type="component" value="Unassembled WGS sequence"/>
</dbReference>
<evidence type="ECO:0000256" key="2">
    <source>
        <dbReference type="SAM" id="SignalP"/>
    </source>
</evidence>
<evidence type="ECO:0000313" key="3">
    <source>
        <dbReference type="EMBL" id="KAE8918645.1"/>
    </source>
</evidence>
<comment type="caution">
    <text evidence="4">The sequence shown here is derived from an EMBL/GenBank/DDBJ whole genome shotgun (WGS) entry which is preliminary data.</text>
</comment>
<evidence type="ECO:0000313" key="21">
    <source>
        <dbReference type="Proteomes" id="UP000486351"/>
    </source>
</evidence>
<dbReference type="Proteomes" id="UP000486351">
    <property type="component" value="Unassembled WGS sequence"/>
</dbReference>
<dbReference type="Proteomes" id="UP000437068">
    <property type="component" value="Unassembled WGS sequence"/>
</dbReference>
<dbReference type="EMBL" id="QXGC01005979">
    <property type="protein sequence ID" value="KAE9163630.1"/>
    <property type="molecule type" value="Genomic_DNA"/>
</dbReference>
<dbReference type="EMBL" id="QXGD01005356">
    <property type="protein sequence ID" value="KAE9166456.1"/>
    <property type="molecule type" value="Genomic_DNA"/>
</dbReference>
<dbReference type="Proteomes" id="UP000433483">
    <property type="component" value="Unassembled WGS sequence"/>
</dbReference>
<evidence type="ECO:0000313" key="20">
    <source>
        <dbReference type="Proteomes" id="UP000476176"/>
    </source>
</evidence>
<evidence type="ECO:0000313" key="13">
    <source>
        <dbReference type="Proteomes" id="UP000429523"/>
    </source>
</evidence>
<dbReference type="EMBL" id="QXFX01005898">
    <property type="protein sequence ID" value="KAE9059669.1"/>
    <property type="molecule type" value="Genomic_DNA"/>
</dbReference>
<gene>
    <name evidence="11" type="ORF">PF001_g30644</name>
    <name evidence="10" type="ORF">PF002_g31109</name>
    <name evidence="9" type="ORF">PF004_g30084</name>
    <name evidence="8" type="ORF">PF005_g30866</name>
    <name evidence="7" type="ORF">PF006_g30640</name>
    <name evidence="6" type="ORF">PF007_g30540</name>
    <name evidence="12" type="ORF">PF008_g30563</name>
    <name evidence="3" type="ORF">PF009_g31042</name>
    <name evidence="5" type="ORF">PF010_g30527</name>
    <name evidence="4" type="ORF">PF011_g30071</name>
</gene>
<name>A0A6A3GUG4_9STRA</name>
<feature type="compositionally biased region" description="Polar residues" evidence="1">
    <location>
        <begin position="175"/>
        <end position="187"/>
    </location>
</feature>
<proteinExistence type="predicted"/>
<dbReference type="EMBL" id="QXGB01005722">
    <property type="protein sequence ID" value="KAE9162383.1"/>
    <property type="molecule type" value="Genomic_DNA"/>
</dbReference>
<sequence>MWSTLVWAATTTGFGIGTGPWTGTGFGKSSCCVCLQCCVQSMDQARLYPSQLARIESDLYSTTATSRRSECPFSLNLRLIPDFREAPACIRFCAKLTGTQGRRVKGSIASVVTAWRLMPYSDDNRARRAWWGYPDMQRLHLARSPKLQGVPVVATGRGKHGAACRALLQPARSAAQSSKRLTVQTRQSFEDAGR</sequence>
<dbReference type="EMBL" id="QXGE01006049">
    <property type="protein sequence ID" value="KAE9266031.1"/>
    <property type="molecule type" value="Genomic_DNA"/>
</dbReference>
<dbReference type="EMBL" id="QXFY01005858">
    <property type="protein sequence ID" value="KAE9270640.1"/>
    <property type="molecule type" value="Genomic_DNA"/>
</dbReference>
<evidence type="ECO:0000313" key="4">
    <source>
        <dbReference type="EMBL" id="KAE8960498.1"/>
    </source>
</evidence>
<dbReference type="EMBL" id="QXGA01006026">
    <property type="protein sequence ID" value="KAE9064665.1"/>
    <property type="molecule type" value="Genomic_DNA"/>
</dbReference>
<organism evidence="4 19">
    <name type="scientific">Phytophthora fragariae</name>
    <dbReference type="NCBI Taxonomy" id="53985"/>
    <lineage>
        <taxon>Eukaryota</taxon>
        <taxon>Sar</taxon>
        <taxon>Stramenopiles</taxon>
        <taxon>Oomycota</taxon>
        <taxon>Peronosporomycetes</taxon>
        <taxon>Peronosporales</taxon>
        <taxon>Peronosporaceae</taxon>
        <taxon>Phytophthora</taxon>
    </lineage>
</organism>
<accession>A0A6A3GUG4</accession>
<evidence type="ECO:0000313" key="15">
    <source>
        <dbReference type="Proteomes" id="UP000437068"/>
    </source>
</evidence>
<evidence type="ECO:0000313" key="6">
    <source>
        <dbReference type="EMBL" id="KAE9060617.1"/>
    </source>
</evidence>
<reference evidence="19 20" key="1">
    <citation type="submission" date="2018-09" db="EMBL/GenBank/DDBJ databases">
        <title>Genomic investigation of the strawberry pathogen Phytophthora fragariae indicates pathogenicity is determined by transcriptional variation in three key races.</title>
        <authorList>
            <person name="Adams T.M."/>
            <person name="Armitage A.D."/>
            <person name="Sobczyk M.K."/>
            <person name="Bates H.J."/>
            <person name="Dunwell J.M."/>
            <person name="Nellist C.F."/>
            <person name="Harrison R.J."/>
        </authorList>
    </citation>
    <scope>NUCLEOTIDE SEQUENCE [LARGE SCALE GENOMIC DNA]</scope>
    <source>
        <strain evidence="11 15">A4</strain>
        <strain evidence="10 16">BC-1</strain>
        <strain evidence="9 20">BC-23</strain>
        <strain evidence="8 14">NOV-27</strain>
        <strain evidence="7 17">NOV-5</strain>
        <strain evidence="6 18">NOV-71</strain>
        <strain evidence="12 21">NOV-77</strain>
        <strain evidence="3 13">NOV-9</strain>
        <strain evidence="5 22">ONT-3</strain>
        <strain evidence="4 19">SCRP245</strain>
    </source>
</reference>
<dbReference type="EMBL" id="QXFW01005967">
    <property type="protein sequence ID" value="KAE8960498.1"/>
    <property type="molecule type" value="Genomic_DNA"/>
</dbReference>
<evidence type="ECO:0000256" key="1">
    <source>
        <dbReference type="SAM" id="MobiDB-lite"/>
    </source>
</evidence>
<evidence type="ECO:0008006" key="23">
    <source>
        <dbReference type="Google" id="ProtNLM"/>
    </source>
</evidence>